<dbReference type="GO" id="GO:0009349">
    <property type="term" value="C:riboflavin synthase complex"/>
    <property type="evidence" value="ECO:0007669"/>
    <property type="project" value="UniProtKB-UniRule"/>
</dbReference>
<comment type="pathway">
    <text evidence="1 7">Cofactor biosynthesis; riboflavin biosynthesis; riboflavin from 2-hydroxy-3-oxobutyl phosphate and 5-amino-6-(D-ribitylamino)uracil: step 1/2.</text>
</comment>
<comment type="catalytic activity">
    <reaction evidence="6 7">
        <text>(2S)-2-hydroxy-3-oxobutyl phosphate + 5-amino-6-(D-ribitylamino)uracil = 6,7-dimethyl-8-(1-D-ribityl)lumazine + phosphate + 2 H2O + H(+)</text>
        <dbReference type="Rhea" id="RHEA:26152"/>
        <dbReference type="ChEBI" id="CHEBI:15377"/>
        <dbReference type="ChEBI" id="CHEBI:15378"/>
        <dbReference type="ChEBI" id="CHEBI:15934"/>
        <dbReference type="ChEBI" id="CHEBI:43474"/>
        <dbReference type="ChEBI" id="CHEBI:58201"/>
        <dbReference type="ChEBI" id="CHEBI:58830"/>
        <dbReference type="EC" id="2.5.1.78"/>
    </reaction>
</comment>
<sequence length="217" mass="23888">MDLSPRGFMVNKRCPPTLSATNHAAMTSTIKHPPLSLHNLSSSTGTADLADLKVLIIHTEWNKTIINNLLKFSVLTLQSLNLKDENIRIQSVPGSYELPWACNSVLSNPLIHKDIDAIIAMGVLIKGDTMHFEYISDTVSKKLMDVSIQHNKPIIFGVLTCLTEQQALIRSGLDPMSPSNHNHAIDWAKAAVDCALTSRRLSSSSQDLPHFITAKDL</sequence>
<dbReference type="EMBL" id="PKSM01000247">
    <property type="protein sequence ID" value="POW00623.1"/>
    <property type="molecule type" value="Genomic_DNA"/>
</dbReference>
<dbReference type="VEuPathDB" id="FungiDB:PSHT_12919"/>
<dbReference type="SUPFAM" id="SSF52121">
    <property type="entry name" value="Lumazine synthase"/>
    <property type="match status" value="1"/>
</dbReference>
<evidence type="ECO:0000256" key="2">
    <source>
        <dbReference type="ARBA" id="ARBA00007424"/>
    </source>
</evidence>
<keyword evidence="4 7" id="KW-0686">Riboflavin biosynthesis</keyword>
<dbReference type="Gene3D" id="3.40.50.960">
    <property type="entry name" value="Lumazine/riboflavin synthase"/>
    <property type="match status" value="2"/>
</dbReference>
<dbReference type="GO" id="GO:0000906">
    <property type="term" value="F:6,7-dimethyl-8-ribityllumazine synthase activity"/>
    <property type="evidence" value="ECO:0007669"/>
    <property type="project" value="UniProtKB-EC"/>
</dbReference>
<evidence type="ECO:0000256" key="1">
    <source>
        <dbReference type="ARBA" id="ARBA00004917"/>
    </source>
</evidence>
<comment type="similarity">
    <text evidence="2 7">Belongs to the DMRL synthase family.</text>
</comment>
<dbReference type="InterPro" id="IPR036467">
    <property type="entry name" value="LS/RS_sf"/>
</dbReference>
<dbReference type="UniPathway" id="UPA00275">
    <property type="reaction ID" value="UER00404"/>
</dbReference>
<reference evidence="8 9" key="1">
    <citation type="submission" date="2017-12" db="EMBL/GenBank/DDBJ databases">
        <title>Gene loss provides genomic basis for host adaptation in cereal stripe rust fungi.</title>
        <authorList>
            <person name="Xia C."/>
        </authorList>
    </citation>
    <scope>NUCLEOTIDE SEQUENCE [LARGE SCALE GENOMIC DNA]</scope>
    <source>
        <strain evidence="8 9">93TX-2</strain>
    </source>
</reference>
<keyword evidence="9" id="KW-1185">Reference proteome</keyword>
<reference evidence="9" key="2">
    <citation type="journal article" date="2018" name="BMC Genomics">
        <title>Genomic insights into host adaptation between the wheat stripe rust pathogen (Puccinia striiformis f. sp. tritici) and the barley stripe rust pathogen (Puccinia striiformis f. sp. hordei).</title>
        <authorList>
            <person name="Xia C."/>
            <person name="Wang M."/>
            <person name="Yin C."/>
            <person name="Cornejo O.E."/>
            <person name="Hulbert S.H."/>
            <person name="Chen X."/>
        </authorList>
    </citation>
    <scope>NUCLEOTIDE SEQUENCE [LARGE SCALE GENOMIC DNA]</scope>
    <source>
        <strain evidence="9">93TX-2</strain>
    </source>
</reference>
<name>A0A2S4UTL7_9BASI</name>
<dbReference type="GO" id="GO:0005758">
    <property type="term" value="C:mitochondrial intermembrane space"/>
    <property type="evidence" value="ECO:0007669"/>
    <property type="project" value="TreeGrafter"/>
</dbReference>
<evidence type="ECO:0000256" key="4">
    <source>
        <dbReference type="ARBA" id="ARBA00022619"/>
    </source>
</evidence>
<dbReference type="HAMAP" id="MF_00178">
    <property type="entry name" value="Lumazine_synth"/>
    <property type="match status" value="1"/>
</dbReference>
<dbReference type="VEuPathDB" id="FungiDB:PSTT_01821"/>
<keyword evidence="5 7" id="KW-0808">Transferase</keyword>
<comment type="caution">
    <text evidence="8">The sequence shown here is derived from an EMBL/GenBank/DDBJ whole genome shotgun (WGS) entry which is preliminary data.</text>
</comment>
<dbReference type="NCBIfam" id="TIGR00114">
    <property type="entry name" value="lumazine-synth"/>
    <property type="match status" value="1"/>
</dbReference>
<evidence type="ECO:0000256" key="5">
    <source>
        <dbReference type="ARBA" id="ARBA00022679"/>
    </source>
</evidence>
<dbReference type="PANTHER" id="PTHR21058">
    <property type="entry name" value="6,7-DIMETHYL-8-RIBITYLLUMAZINE SYNTHASE DMRL SYNTHASE LUMAZINE SYNTHASE"/>
    <property type="match status" value="1"/>
</dbReference>
<evidence type="ECO:0000313" key="8">
    <source>
        <dbReference type="EMBL" id="POW00623.1"/>
    </source>
</evidence>
<reference evidence="9" key="3">
    <citation type="journal article" date="2018" name="Mol. Plant Microbe Interact.">
        <title>Genome sequence resources for the wheat stripe rust pathogen (Puccinia striiformis f. sp. tritici) and the barley stripe rust pathogen (Puccinia striiformis f. sp. hordei).</title>
        <authorList>
            <person name="Xia C."/>
            <person name="Wang M."/>
            <person name="Yin C."/>
            <person name="Cornejo O.E."/>
            <person name="Hulbert S.H."/>
            <person name="Chen X."/>
        </authorList>
    </citation>
    <scope>NUCLEOTIDE SEQUENCE [LARGE SCALE GENOMIC DNA]</scope>
    <source>
        <strain evidence="9">93TX-2</strain>
    </source>
</reference>
<evidence type="ECO:0000313" key="9">
    <source>
        <dbReference type="Proteomes" id="UP000238274"/>
    </source>
</evidence>
<dbReference type="AlphaFoldDB" id="A0A2S4UTL7"/>
<proteinExistence type="inferred from homology"/>
<evidence type="ECO:0000256" key="6">
    <source>
        <dbReference type="ARBA" id="ARBA00048785"/>
    </source>
</evidence>
<dbReference type="GO" id="GO:0009231">
    <property type="term" value="P:riboflavin biosynthetic process"/>
    <property type="evidence" value="ECO:0007669"/>
    <property type="project" value="UniProtKB-UniPathway"/>
</dbReference>
<dbReference type="PANTHER" id="PTHR21058:SF0">
    <property type="entry name" value="6,7-DIMETHYL-8-RIBITYLLUMAZINE SYNTHASE"/>
    <property type="match status" value="1"/>
</dbReference>
<organism evidence="8 9">
    <name type="scientific">Puccinia striiformis</name>
    <dbReference type="NCBI Taxonomy" id="27350"/>
    <lineage>
        <taxon>Eukaryota</taxon>
        <taxon>Fungi</taxon>
        <taxon>Dikarya</taxon>
        <taxon>Basidiomycota</taxon>
        <taxon>Pucciniomycotina</taxon>
        <taxon>Pucciniomycetes</taxon>
        <taxon>Pucciniales</taxon>
        <taxon>Pucciniaceae</taxon>
        <taxon>Puccinia</taxon>
    </lineage>
</organism>
<dbReference type="EC" id="2.5.1.78" evidence="3 7"/>
<dbReference type="Pfam" id="PF00885">
    <property type="entry name" value="DMRL_synthase"/>
    <property type="match status" value="1"/>
</dbReference>
<dbReference type="OrthoDB" id="2965at2759"/>
<comment type="function">
    <text evidence="7">Catalyzes the formation of 6,7-dimethyl-8-ribityllumazine by condensation of 5-amino-6-(D-ribitylamino)uracil with 3,4-dihydroxy-2-butanone 4-phosphate. This is the penultimate step in the biosynthesis of riboflavin.</text>
</comment>
<dbReference type="CDD" id="cd09209">
    <property type="entry name" value="Lumazine_synthase-I"/>
    <property type="match status" value="1"/>
</dbReference>
<dbReference type="InterPro" id="IPR034964">
    <property type="entry name" value="LS"/>
</dbReference>
<dbReference type="InterPro" id="IPR002180">
    <property type="entry name" value="LS/RS"/>
</dbReference>
<accession>A0A2S4UTL7</accession>
<evidence type="ECO:0000256" key="3">
    <source>
        <dbReference type="ARBA" id="ARBA00012664"/>
    </source>
</evidence>
<dbReference type="Proteomes" id="UP000238274">
    <property type="component" value="Unassembled WGS sequence"/>
</dbReference>
<gene>
    <name evidence="8" type="ORF">PSHT_12919</name>
</gene>
<protein>
    <recommendedName>
        <fullName evidence="3 7">6,7-dimethyl-8-ribityllumazine synthase</fullName>
        <shortName evidence="7">DMRL synthase</shortName>
        <ecNumber evidence="3 7">2.5.1.78</ecNumber>
    </recommendedName>
</protein>
<evidence type="ECO:0000256" key="7">
    <source>
        <dbReference type="RuleBase" id="RU003795"/>
    </source>
</evidence>